<proteinExistence type="inferred from homology"/>
<evidence type="ECO:0000256" key="1">
    <source>
        <dbReference type="ARBA" id="ARBA00009856"/>
    </source>
</evidence>
<dbReference type="InterPro" id="IPR040044">
    <property type="entry name" value="SRR1L"/>
</dbReference>
<sequence>MASARAILCLGIGRLCTTAAQEQAAFLLALRSATGCTSVTVYDPLFTPQDAAVLTKLDMSLPASNNCGSYTLDEPTIVYMPHCPKELYDALLRSNWSGSLATHTVIGNDFDDYAAGDLSTCPCIKRILPYVQRCRLPALDTAAPGSLDATVHTFFGDEWPQQEPQSGWSYKQTAAPRRRRRRKGPAPVETPVSVDPRDIPPASSPFWDLPEAAQPGPEVLDTAIDDALAQMSF</sequence>
<dbReference type="PANTHER" id="PTHR28626">
    <property type="entry name" value="SRR1-LIKE PROTEIN"/>
    <property type="match status" value="1"/>
</dbReference>
<evidence type="ECO:0000313" key="5">
    <source>
        <dbReference type="EMBL" id="WFD35814.1"/>
    </source>
</evidence>
<dbReference type="GO" id="GO:0005634">
    <property type="term" value="C:nucleus"/>
    <property type="evidence" value="ECO:0007669"/>
    <property type="project" value="TreeGrafter"/>
</dbReference>
<reference evidence="5" key="1">
    <citation type="submission" date="2023-03" db="EMBL/GenBank/DDBJ databases">
        <title>Mating type loci evolution in Malassezia.</title>
        <authorList>
            <person name="Coelho M.A."/>
        </authorList>
    </citation>
    <scope>NUCLEOTIDE SEQUENCE</scope>
    <source>
        <strain evidence="5">CBS 11721</strain>
    </source>
</reference>
<comment type="similarity">
    <text evidence="1">Belongs to the SRR1 family.</text>
</comment>
<name>A0AAF0EVB6_9BASI</name>
<feature type="compositionally biased region" description="Polar residues" evidence="2">
    <location>
        <begin position="162"/>
        <end position="172"/>
    </location>
</feature>
<dbReference type="GO" id="GO:0005737">
    <property type="term" value="C:cytoplasm"/>
    <property type="evidence" value="ECO:0007669"/>
    <property type="project" value="TreeGrafter"/>
</dbReference>
<feature type="chain" id="PRO_5042241949" description="SRR1-like domain-containing protein" evidence="3">
    <location>
        <begin position="21"/>
        <end position="233"/>
    </location>
</feature>
<protein>
    <recommendedName>
        <fullName evidence="4">SRR1-like domain-containing protein</fullName>
    </recommendedName>
</protein>
<dbReference type="AlphaFoldDB" id="A0AAF0EVB6"/>
<accession>A0AAF0EVB6</accession>
<gene>
    <name evidence="5" type="ORF">MCUN1_002682</name>
</gene>
<keyword evidence="3" id="KW-0732">Signal</keyword>
<evidence type="ECO:0000256" key="3">
    <source>
        <dbReference type="SAM" id="SignalP"/>
    </source>
</evidence>
<evidence type="ECO:0000313" key="6">
    <source>
        <dbReference type="Proteomes" id="UP001219933"/>
    </source>
</evidence>
<dbReference type="EMBL" id="CP119879">
    <property type="protein sequence ID" value="WFD35814.1"/>
    <property type="molecule type" value="Genomic_DNA"/>
</dbReference>
<feature type="domain" description="SRR1-like" evidence="4">
    <location>
        <begin position="5"/>
        <end position="133"/>
    </location>
</feature>
<evidence type="ECO:0000256" key="2">
    <source>
        <dbReference type="SAM" id="MobiDB-lite"/>
    </source>
</evidence>
<feature type="region of interest" description="Disordered" evidence="2">
    <location>
        <begin position="158"/>
        <end position="218"/>
    </location>
</feature>
<dbReference type="PANTHER" id="PTHR28626:SF3">
    <property type="entry name" value="SRR1-LIKE PROTEIN"/>
    <property type="match status" value="1"/>
</dbReference>
<keyword evidence="6" id="KW-1185">Reference proteome</keyword>
<evidence type="ECO:0000259" key="4">
    <source>
        <dbReference type="Pfam" id="PF07985"/>
    </source>
</evidence>
<dbReference type="InterPro" id="IPR012942">
    <property type="entry name" value="SRR1-like"/>
</dbReference>
<feature type="signal peptide" evidence="3">
    <location>
        <begin position="1"/>
        <end position="20"/>
    </location>
</feature>
<dbReference type="Proteomes" id="UP001219933">
    <property type="component" value="Chromosome 3"/>
</dbReference>
<organism evidence="5 6">
    <name type="scientific">Malassezia cuniculi</name>
    <dbReference type="NCBI Taxonomy" id="948313"/>
    <lineage>
        <taxon>Eukaryota</taxon>
        <taxon>Fungi</taxon>
        <taxon>Dikarya</taxon>
        <taxon>Basidiomycota</taxon>
        <taxon>Ustilaginomycotina</taxon>
        <taxon>Malasseziomycetes</taxon>
        <taxon>Malasseziales</taxon>
        <taxon>Malasseziaceae</taxon>
        <taxon>Malassezia</taxon>
    </lineage>
</organism>
<dbReference type="Pfam" id="PF07985">
    <property type="entry name" value="SRR1"/>
    <property type="match status" value="1"/>
</dbReference>